<feature type="compositionally biased region" description="Polar residues" evidence="1">
    <location>
        <begin position="1"/>
        <end position="14"/>
    </location>
</feature>
<reference evidence="2 3" key="1">
    <citation type="submission" date="2015-07" db="EMBL/GenBank/DDBJ databases">
        <title>The genome of Melipona quadrifasciata.</title>
        <authorList>
            <person name="Pan H."/>
            <person name="Kapheim K."/>
        </authorList>
    </citation>
    <scope>NUCLEOTIDE SEQUENCE [LARGE SCALE GENOMIC DNA]</scope>
    <source>
        <strain evidence="2">0111107301</strain>
        <tissue evidence="2">Whole body</tissue>
    </source>
</reference>
<evidence type="ECO:0000256" key="1">
    <source>
        <dbReference type="SAM" id="MobiDB-lite"/>
    </source>
</evidence>
<name>A0A0M8ZV82_9HYME</name>
<sequence length="291" mass="33136">MHNHPDNGSISNSDAKPGMQDSEVEMQEDHISGTVDTVVPENQESGRNWQRIGNLARIQRLSLRLADVRESSHAKKKPGDFTTLTPDMLLNDEGQVLFLRLNVLLNDIALRIEKIVIEVFSIKSQGGCNNCKSRMLWFKEHVFCQIIKWKELYEFGIFIIKKGFDGIQTHLRLNGFDRTSSTRAQRISPRRPRIPQVRVSNTRLAQAASGCAPSVDVLPIFDVKQQSVRNPARMGANQPSRFSYNNKRLGTTHLETDTQARFLEYTTLQRSSRFHGTRLSMGPLSYPERQS</sequence>
<protein>
    <submittedName>
        <fullName evidence="2">Uncharacterized protein</fullName>
    </submittedName>
</protein>
<accession>A0A0M8ZV82</accession>
<dbReference type="EMBL" id="KQ435829">
    <property type="protein sequence ID" value="KOX71820.1"/>
    <property type="molecule type" value="Genomic_DNA"/>
</dbReference>
<organism evidence="2 3">
    <name type="scientific">Melipona quadrifasciata</name>
    <dbReference type="NCBI Taxonomy" id="166423"/>
    <lineage>
        <taxon>Eukaryota</taxon>
        <taxon>Metazoa</taxon>
        <taxon>Ecdysozoa</taxon>
        <taxon>Arthropoda</taxon>
        <taxon>Hexapoda</taxon>
        <taxon>Insecta</taxon>
        <taxon>Pterygota</taxon>
        <taxon>Neoptera</taxon>
        <taxon>Endopterygota</taxon>
        <taxon>Hymenoptera</taxon>
        <taxon>Apocrita</taxon>
        <taxon>Aculeata</taxon>
        <taxon>Apoidea</taxon>
        <taxon>Anthophila</taxon>
        <taxon>Apidae</taxon>
        <taxon>Melipona</taxon>
    </lineage>
</organism>
<feature type="region of interest" description="Disordered" evidence="1">
    <location>
        <begin position="1"/>
        <end position="28"/>
    </location>
</feature>
<keyword evidence="3" id="KW-1185">Reference proteome</keyword>
<proteinExistence type="predicted"/>
<dbReference type="OrthoDB" id="6354602at2759"/>
<evidence type="ECO:0000313" key="3">
    <source>
        <dbReference type="Proteomes" id="UP000053105"/>
    </source>
</evidence>
<gene>
    <name evidence="2" type="ORF">WN51_03631</name>
</gene>
<dbReference type="AlphaFoldDB" id="A0A0M8ZV82"/>
<evidence type="ECO:0000313" key="2">
    <source>
        <dbReference type="EMBL" id="KOX71820.1"/>
    </source>
</evidence>
<dbReference type="Proteomes" id="UP000053105">
    <property type="component" value="Unassembled WGS sequence"/>
</dbReference>